<reference evidence="3" key="1">
    <citation type="submission" date="2025-08" db="UniProtKB">
        <authorList>
            <consortium name="RefSeq"/>
        </authorList>
    </citation>
    <scope>IDENTIFICATION</scope>
</reference>
<name>A0A3Q0IKC1_DIACI</name>
<evidence type="ECO:0000256" key="1">
    <source>
        <dbReference type="SAM" id="MobiDB-lite"/>
    </source>
</evidence>
<organism evidence="2 3">
    <name type="scientific">Diaphorina citri</name>
    <name type="common">Asian citrus psyllid</name>
    <dbReference type="NCBI Taxonomy" id="121845"/>
    <lineage>
        <taxon>Eukaryota</taxon>
        <taxon>Metazoa</taxon>
        <taxon>Ecdysozoa</taxon>
        <taxon>Arthropoda</taxon>
        <taxon>Hexapoda</taxon>
        <taxon>Insecta</taxon>
        <taxon>Pterygota</taxon>
        <taxon>Neoptera</taxon>
        <taxon>Paraneoptera</taxon>
        <taxon>Hemiptera</taxon>
        <taxon>Sternorrhyncha</taxon>
        <taxon>Psylloidea</taxon>
        <taxon>Psyllidae</taxon>
        <taxon>Diaphorininae</taxon>
        <taxon>Diaphorina</taxon>
    </lineage>
</organism>
<feature type="compositionally biased region" description="Polar residues" evidence="1">
    <location>
        <begin position="104"/>
        <end position="118"/>
    </location>
</feature>
<evidence type="ECO:0000313" key="2">
    <source>
        <dbReference type="Proteomes" id="UP000079169"/>
    </source>
</evidence>
<gene>
    <name evidence="3" type="primary">LOC108251936</name>
</gene>
<accession>A0A3Q0IKC1</accession>
<evidence type="ECO:0000313" key="3">
    <source>
        <dbReference type="RefSeq" id="XP_026676684.1"/>
    </source>
</evidence>
<dbReference type="KEGG" id="dci:108251936"/>
<sequence length="203" mass="22450">MNTRNEQDSINVKNTQNVRDLKDSLDLDLKLKNMVYMRKKSSDSKSKIIGDTPKINSPKVILTKHKPEKMGDTFRENLDSKSKNIEVNFTPNFKPKGTPVSAKNVPSRTGNPGNFAMENQTATPTKLFRSSSLNVWTDRPSRNGVPSCAAQRKCAPNSTDMTPCKPHSKDYSSNSSKTLSSNSTEMITCASKSKDLYNSIGGL</sequence>
<dbReference type="PaxDb" id="121845-A0A3Q0IKC1"/>
<keyword evidence="2" id="KW-1185">Reference proteome</keyword>
<dbReference type="Proteomes" id="UP000079169">
    <property type="component" value="Unplaced"/>
</dbReference>
<dbReference type="RefSeq" id="XP_026676684.1">
    <property type="nucleotide sequence ID" value="XM_026820883.1"/>
</dbReference>
<feature type="region of interest" description="Disordered" evidence="1">
    <location>
        <begin position="90"/>
        <end position="118"/>
    </location>
</feature>
<feature type="region of interest" description="Disordered" evidence="1">
    <location>
        <begin position="139"/>
        <end position="183"/>
    </location>
</feature>
<protein>
    <submittedName>
        <fullName evidence="3">Uncharacterized protein LOC108251936</fullName>
    </submittedName>
</protein>
<proteinExistence type="predicted"/>
<dbReference type="GeneID" id="108251936"/>
<dbReference type="AlphaFoldDB" id="A0A3Q0IKC1"/>
<feature type="compositionally biased region" description="Low complexity" evidence="1">
    <location>
        <begin position="171"/>
        <end position="183"/>
    </location>
</feature>